<feature type="transmembrane region" description="Helical" evidence="10">
    <location>
        <begin position="86"/>
        <end position="104"/>
    </location>
</feature>
<keyword evidence="12" id="KW-1185">Reference proteome</keyword>
<evidence type="ECO:0000313" key="12">
    <source>
        <dbReference type="Proteomes" id="UP001107558"/>
    </source>
</evidence>
<dbReference type="GO" id="GO:0007165">
    <property type="term" value="P:signal transduction"/>
    <property type="evidence" value="ECO:0007669"/>
    <property type="project" value="UniProtKB-KW"/>
</dbReference>
<keyword evidence="8 10" id="KW-0675">Receptor</keyword>
<reference evidence="11" key="1">
    <citation type="submission" date="2021-03" db="EMBL/GenBank/DDBJ databases">
        <title>Chromosome level genome of the anhydrobiotic midge Polypedilum vanderplanki.</title>
        <authorList>
            <person name="Yoshida Y."/>
            <person name="Kikawada T."/>
            <person name="Gusev O."/>
        </authorList>
    </citation>
    <scope>NUCLEOTIDE SEQUENCE</scope>
    <source>
        <strain evidence="11">NIAS01</strain>
        <tissue evidence="11">Whole body or cell culture</tissue>
    </source>
</reference>
<dbReference type="Pfam" id="PF02949">
    <property type="entry name" value="7tm_6"/>
    <property type="match status" value="1"/>
</dbReference>
<protein>
    <recommendedName>
        <fullName evidence="10">Odorant receptor</fullName>
    </recommendedName>
</protein>
<keyword evidence="3 10" id="KW-0716">Sensory transduction</keyword>
<dbReference type="AlphaFoldDB" id="A0A9J6BTM9"/>
<comment type="caution">
    <text evidence="11">The sequence shown here is derived from an EMBL/GenBank/DDBJ whole genome shotgun (WGS) entry which is preliminary data.</text>
</comment>
<dbReference type="GO" id="GO:0005549">
    <property type="term" value="F:odorant binding"/>
    <property type="evidence" value="ECO:0007669"/>
    <property type="project" value="InterPro"/>
</dbReference>
<keyword evidence="9 10" id="KW-0807">Transducer</keyword>
<evidence type="ECO:0000256" key="1">
    <source>
        <dbReference type="ARBA" id="ARBA00004651"/>
    </source>
</evidence>
<feature type="transmembrane region" description="Helical" evidence="10">
    <location>
        <begin position="200"/>
        <end position="222"/>
    </location>
</feature>
<keyword evidence="5 10" id="KW-0552">Olfaction</keyword>
<evidence type="ECO:0000313" key="11">
    <source>
        <dbReference type="EMBL" id="KAG5673090.1"/>
    </source>
</evidence>
<comment type="subcellular location">
    <subcellularLocation>
        <location evidence="1 10">Cell membrane</location>
        <topology evidence="1 10">Multi-pass membrane protein</topology>
    </subcellularLocation>
</comment>
<sequence length="396" mass="45778">MHSFALYSHSIFFVRHSEVNFEDFFRISSRMMRFCGYNLQCLSDCVGENECRILILKNVWFWTSPFSGATLISLILFEAWQSHDMGKLALAISTALSFSVYIFIASEFQRNRGKIFNFFEELKQDFPTRNHITRNAYLVTHKLSVVFICLWVFLNLLLWFVPFVYFLLFDQKILFYPLPDLLLKDVVYPLAYLSINISEFFVVLQYFGLTLIIITLIFIVCIKFDQLAHDLNGLKHLDETEVLNLLPTLIGQHTCALESARKFDGLFSVIFLLRFIVSIFAIGIDFFAILSLKNPSEISLDCGLIMSELNQIFLICCVGQMILNANNRITVAIYNCGWENWTSLSLKKSILMILEKSQDPATLTIWKFGSISLQLFTSLAKSMYDITSFLLAIYEK</sequence>
<keyword evidence="7 10" id="KW-0472">Membrane</keyword>
<comment type="similarity">
    <text evidence="10">Belongs to the insect chemoreceptor superfamily. Heteromeric odorant receptor channel (TC 1.A.69) family.</text>
</comment>
<gene>
    <name evidence="11" type="ORF">PVAND_003165</name>
</gene>
<name>A0A9J6BTM9_POLVA</name>
<dbReference type="PANTHER" id="PTHR21137:SF35">
    <property type="entry name" value="ODORANT RECEPTOR 19A-RELATED"/>
    <property type="match status" value="1"/>
</dbReference>
<dbReference type="OrthoDB" id="7408385at2759"/>
<evidence type="ECO:0000256" key="2">
    <source>
        <dbReference type="ARBA" id="ARBA00022475"/>
    </source>
</evidence>
<feature type="transmembrane region" description="Helical" evidence="10">
    <location>
        <begin position="59"/>
        <end position="80"/>
    </location>
</feature>
<keyword evidence="6 10" id="KW-1133">Transmembrane helix</keyword>
<dbReference type="EMBL" id="JADBJN010000003">
    <property type="protein sequence ID" value="KAG5673090.1"/>
    <property type="molecule type" value="Genomic_DNA"/>
</dbReference>
<keyword evidence="2" id="KW-1003">Cell membrane</keyword>
<evidence type="ECO:0000256" key="4">
    <source>
        <dbReference type="ARBA" id="ARBA00022692"/>
    </source>
</evidence>
<dbReference type="GO" id="GO:0004984">
    <property type="term" value="F:olfactory receptor activity"/>
    <property type="evidence" value="ECO:0007669"/>
    <property type="project" value="InterPro"/>
</dbReference>
<feature type="transmembrane region" description="Helical" evidence="10">
    <location>
        <begin position="143"/>
        <end position="168"/>
    </location>
</feature>
<evidence type="ECO:0000256" key="10">
    <source>
        <dbReference type="RuleBase" id="RU351113"/>
    </source>
</evidence>
<dbReference type="PANTHER" id="PTHR21137">
    <property type="entry name" value="ODORANT RECEPTOR"/>
    <property type="match status" value="1"/>
</dbReference>
<evidence type="ECO:0000256" key="8">
    <source>
        <dbReference type="ARBA" id="ARBA00023170"/>
    </source>
</evidence>
<dbReference type="InterPro" id="IPR004117">
    <property type="entry name" value="7tm6_olfct_rcpt"/>
</dbReference>
<dbReference type="Proteomes" id="UP001107558">
    <property type="component" value="Chromosome 3"/>
</dbReference>
<evidence type="ECO:0000256" key="6">
    <source>
        <dbReference type="ARBA" id="ARBA00022989"/>
    </source>
</evidence>
<feature type="transmembrane region" description="Helical" evidence="10">
    <location>
        <begin position="271"/>
        <end position="292"/>
    </location>
</feature>
<keyword evidence="4 10" id="KW-0812">Transmembrane</keyword>
<evidence type="ECO:0000256" key="7">
    <source>
        <dbReference type="ARBA" id="ARBA00023136"/>
    </source>
</evidence>
<organism evidence="11 12">
    <name type="scientific">Polypedilum vanderplanki</name>
    <name type="common">Sleeping chironomid midge</name>
    <dbReference type="NCBI Taxonomy" id="319348"/>
    <lineage>
        <taxon>Eukaryota</taxon>
        <taxon>Metazoa</taxon>
        <taxon>Ecdysozoa</taxon>
        <taxon>Arthropoda</taxon>
        <taxon>Hexapoda</taxon>
        <taxon>Insecta</taxon>
        <taxon>Pterygota</taxon>
        <taxon>Neoptera</taxon>
        <taxon>Endopterygota</taxon>
        <taxon>Diptera</taxon>
        <taxon>Nematocera</taxon>
        <taxon>Chironomoidea</taxon>
        <taxon>Chironomidae</taxon>
        <taxon>Chironominae</taxon>
        <taxon>Polypedilum</taxon>
        <taxon>Polypedilum</taxon>
    </lineage>
</organism>
<dbReference type="GO" id="GO:0005886">
    <property type="term" value="C:plasma membrane"/>
    <property type="evidence" value="ECO:0007669"/>
    <property type="project" value="UniProtKB-SubCell"/>
</dbReference>
<accession>A0A9J6BTM9</accession>
<proteinExistence type="inferred from homology"/>
<comment type="caution">
    <text evidence="10">Lacks conserved residue(s) required for the propagation of feature annotation.</text>
</comment>
<evidence type="ECO:0000256" key="9">
    <source>
        <dbReference type="ARBA" id="ARBA00023224"/>
    </source>
</evidence>
<evidence type="ECO:0000256" key="3">
    <source>
        <dbReference type="ARBA" id="ARBA00022606"/>
    </source>
</evidence>
<evidence type="ECO:0000256" key="5">
    <source>
        <dbReference type="ARBA" id="ARBA00022725"/>
    </source>
</evidence>